<evidence type="ECO:0000313" key="2">
    <source>
        <dbReference type="Proteomes" id="UP000798662"/>
    </source>
</evidence>
<protein>
    <submittedName>
        <fullName evidence="1">Uncharacterized protein</fullName>
    </submittedName>
</protein>
<reference evidence="1" key="1">
    <citation type="submission" date="2019-11" db="EMBL/GenBank/DDBJ databases">
        <title>Nori genome reveals adaptations in red seaweeds to the harsh intertidal environment.</title>
        <authorList>
            <person name="Wang D."/>
            <person name="Mao Y."/>
        </authorList>
    </citation>
    <scope>NUCLEOTIDE SEQUENCE</scope>
    <source>
        <tissue evidence="1">Gametophyte</tissue>
    </source>
</reference>
<gene>
    <name evidence="1" type="ORF">I4F81_002607</name>
</gene>
<name>A0ACC3BQJ4_PYRYE</name>
<evidence type="ECO:0000313" key="1">
    <source>
        <dbReference type="EMBL" id="KAK1860015.1"/>
    </source>
</evidence>
<proteinExistence type="predicted"/>
<organism evidence="1 2">
    <name type="scientific">Pyropia yezoensis</name>
    <name type="common">Susabi-nori</name>
    <name type="synonym">Porphyra yezoensis</name>
    <dbReference type="NCBI Taxonomy" id="2788"/>
    <lineage>
        <taxon>Eukaryota</taxon>
        <taxon>Rhodophyta</taxon>
        <taxon>Bangiophyceae</taxon>
        <taxon>Bangiales</taxon>
        <taxon>Bangiaceae</taxon>
        <taxon>Pyropia</taxon>
    </lineage>
</organism>
<comment type="caution">
    <text evidence="1">The sequence shown here is derived from an EMBL/GenBank/DDBJ whole genome shotgun (WGS) entry which is preliminary data.</text>
</comment>
<dbReference type="Proteomes" id="UP000798662">
    <property type="component" value="Chromosome 1"/>
</dbReference>
<dbReference type="EMBL" id="CM020618">
    <property type="protein sequence ID" value="KAK1860015.1"/>
    <property type="molecule type" value="Genomic_DNA"/>
</dbReference>
<accession>A0ACC3BQJ4</accession>
<sequence>MAQVVPPMQGGEDGGPTIAFMTGFTIADLTISQRGFVLAMRQIEESITTATTRAEVKPMVTETFPPDSLLHPELNAIPTLYRDFRAWLQAHGVAIGAHPKRRILHHIVEYLYVDEDDKKMAHDMAKMVLDKQRLGRQADLVQMGGGGPSRLVALGADHGAPTTRSLTMQLDSAYRDVSKKFSGADGKAFHEYAASYQQVKRASGASHEQKLELMYNVLHGEAKRYYDEQVEGQVATLAEVVHLISEKFNPEITQIQTRNELDLLRFNAFVKQGMSEMNALKELHKFITNNAPLLPLEYRTDRQKRDFIRHAVVGVLWAELVINRCASTGSQFQELHAELAGALQLNLEGRMTNARVDGAEEQKAVAISVQLTADSKRLTTPTHYANQGMNALPKRGFGSSVKGDGGGGANANDGKVAKGETIDGLEELYYETLMTASCSSDAEDDTGSGFEEGPSFRPGA</sequence>
<keyword evidence="2" id="KW-1185">Reference proteome</keyword>